<feature type="region of interest" description="Disordered" evidence="13">
    <location>
        <begin position="1"/>
        <end position="162"/>
    </location>
</feature>
<dbReference type="EMBL" id="VSWD01000012">
    <property type="protein sequence ID" value="KAK3085620.1"/>
    <property type="molecule type" value="Genomic_DNA"/>
</dbReference>
<evidence type="ECO:0000256" key="8">
    <source>
        <dbReference type="ARBA" id="ARBA00023015"/>
    </source>
</evidence>
<keyword evidence="16" id="KW-1185">Reference proteome</keyword>
<gene>
    <name evidence="15" type="ORF">FSP39_006189</name>
</gene>
<dbReference type="GO" id="GO:0000981">
    <property type="term" value="F:DNA-binding transcription factor activity, RNA polymerase II-specific"/>
    <property type="evidence" value="ECO:0007669"/>
    <property type="project" value="TreeGrafter"/>
</dbReference>
<feature type="compositionally biased region" description="Basic and acidic residues" evidence="13">
    <location>
        <begin position="880"/>
        <end position="935"/>
    </location>
</feature>
<dbReference type="AlphaFoldDB" id="A0AA89BWX8"/>
<evidence type="ECO:0000256" key="4">
    <source>
        <dbReference type="ARBA" id="ARBA00022723"/>
    </source>
</evidence>
<feature type="compositionally biased region" description="Polar residues" evidence="13">
    <location>
        <begin position="361"/>
        <end position="370"/>
    </location>
</feature>
<evidence type="ECO:0000256" key="6">
    <source>
        <dbReference type="ARBA" id="ARBA00022771"/>
    </source>
</evidence>
<dbReference type="PROSITE" id="PS50157">
    <property type="entry name" value="ZINC_FINGER_C2H2_2"/>
    <property type="match status" value="3"/>
</dbReference>
<feature type="region of interest" description="Disordered" evidence="13">
    <location>
        <begin position="649"/>
        <end position="669"/>
    </location>
</feature>
<keyword evidence="8" id="KW-0805">Transcription regulation</keyword>
<dbReference type="GO" id="GO:0005634">
    <property type="term" value="C:nucleus"/>
    <property type="evidence" value="ECO:0007669"/>
    <property type="project" value="TreeGrafter"/>
</dbReference>
<evidence type="ECO:0000256" key="5">
    <source>
        <dbReference type="ARBA" id="ARBA00022737"/>
    </source>
</evidence>
<feature type="compositionally biased region" description="Basic and acidic residues" evidence="13">
    <location>
        <begin position="687"/>
        <end position="728"/>
    </location>
</feature>
<keyword evidence="3" id="KW-0678">Repressor</keyword>
<keyword evidence="9" id="KW-0238">DNA-binding</keyword>
<evidence type="ECO:0000313" key="16">
    <source>
        <dbReference type="Proteomes" id="UP001186944"/>
    </source>
</evidence>
<keyword evidence="2" id="KW-0217">Developmental protein</keyword>
<comment type="similarity">
    <text evidence="1">Belongs to the teashirt C2H2-type zinc-finger protein family.</text>
</comment>
<keyword evidence="5" id="KW-0677">Repeat</keyword>
<feature type="compositionally biased region" description="Basic and acidic residues" evidence="13">
    <location>
        <begin position="32"/>
        <end position="42"/>
    </location>
</feature>
<evidence type="ECO:0000256" key="11">
    <source>
        <dbReference type="ARBA" id="ARBA00023242"/>
    </source>
</evidence>
<evidence type="ECO:0000256" key="13">
    <source>
        <dbReference type="SAM" id="MobiDB-lite"/>
    </source>
</evidence>
<name>A0AA89BWX8_PINIB</name>
<feature type="compositionally biased region" description="Acidic residues" evidence="13">
    <location>
        <begin position="729"/>
        <end position="738"/>
    </location>
</feature>
<feature type="region of interest" description="Disordered" evidence="13">
    <location>
        <begin position="582"/>
        <end position="601"/>
    </location>
</feature>
<evidence type="ECO:0000313" key="15">
    <source>
        <dbReference type="EMBL" id="KAK3085620.1"/>
    </source>
</evidence>
<feature type="domain" description="C2H2-type" evidence="14">
    <location>
        <begin position="504"/>
        <end position="533"/>
    </location>
</feature>
<dbReference type="PROSITE" id="PS00028">
    <property type="entry name" value="ZINC_FINGER_C2H2_1"/>
    <property type="match status" value="3"/>
</dbReference>
<keyword evidence="10" id="KW-0804">Transcription</keyword>
<dbReference type="Gene3D" id="3.30.160.60">
    <property type="entry name" value="Classic Zinc Finger"/>
    <property type="match status" value="1"/>
</dbReference>
<keyword evidence="4" id="KW-0479">Metal-binding</keyword>
<dbReference type="PANTHER" id="PTHR12487">
    <property type="entry name" value="TEASHIRT-RELATED"/>
    <property type="match status" value="1"/>
</dbReference>
<keyword evidence="7" id="KW-0862">Zinc</keyword>
<evidence type="ECO:0000256" key="9">
    <source>
        <dbReference type="ARBA" id="ARBA00023125"/>
    </source>
</evidence>
<feature type="compositionally biased region" description="Polar residues" evidence="13">
    <location>
        <begin position="582"/>
        <end position="597"/>
    </location>
</feature>
<dbReference type="GO" id="GO:0003677">
    <property type="term" value="F:DNA binding"/>
    <property type="evidence" value="ECO:0007669"/>
    <property type="project" value="UniProtKB-KW"/>
</dbReference>
<protein>
    <recommendedName>
        <fullName evidence="14">C2H2-type domain-containing protein</fullName>
    </recommendedName>
</protein>
<evidence type="ECO:0000256" key="1">
    <source>
        <dbReference type="ARBA" id="ARBA00007158"/>
    </source>
</evidence>
<keyword evidence="11" id="KW-0539">Nucleus</keyword>
<feature type="compositionally biased region" description="Low complexity" evidence="13">
    <location>
        <begin position="331"/>
        <end position="341"/>
    </location>
</feature>
<evidence type="ECO:0000256" key="7">
    <source>
        <dbReference type="ARBA" id="ARBA00022833"/>
    </source>
</evidence>
<comment type="caution">
    <text evidence="15">The sequence shown here is derived from an EMBL/GenBank/DDBJ whole genome shotgun (WGS) entry which is preliminary data.</text>
</comment>
<feature type="compositionally biased region" description="Basic and acidic residues" evidence="13">
    <location>
        <begin position="652"/>
        <end position="669"/>
    </location>
</feature>
<feature type="compositionally biased region" description="Basic and acidic residues" evidence="13">
    <location>
        <begin position="243"/>
        <end position="254"/>
    </location>
</feature>
<feature type="region of interest" description="Disordered" evidence="13">
    <location>
        <begin position="994"/>
        <end position="1032"/>
    </location>
</feature>
<evidence type="ECO:0000256" key="10">
    <source>
        <dbReference type="ARBA" id="ARBA00023163"/>
    </source>
</evidence>
<sequence length="1102" mass="124574">MLGTPIYDEPVRIVASAGDSNSESGESEEDVNNDKEVGKLEESTNSDEIPANAHTNHCENDENYVQSVKNEEEIDSFEERSKEDVNCSLTEESIEGTNTTETKMTLKTEDKSPSSSDDDVIKTDTTNELTNEKSKRSETPPLKRLMRQDPLPLFMRDKGPSPPKKIFREEIYSKHHNVPFLSSPHSSLLKHIPTHPKQAMLKAKHYSNKLLTPFIPFNIPKVVIDDQPLDLSKKSSSKSIPEFPKKDLPPDTKKSPGKYTNGFLSNVGHSHSSLQSLQKRFGGDIPTKTHRHPMSGMLLNVPPTYMSHNAMHLPHPVLNSTQTDGCRKISKSQSSPSQSTSKLEKKPEKGESSESKRKSPHNTTDLNSNVTSKSEDSKSTSSKEENSKYTIHKCSCQKTYNTLYGLSLHLQETGHLPAGTKQASLMEYPKLVRGQDMWLNQESEQTKRILRCIQCGESFKSLPMLTVHMMQTQHYTKIVSSEHGRRAHKCSAYCDRDLDRECIFKCKVCNGTFSDMEGLANHMILSGHHKKNLLKHNYMAINLKGKRKRFSSGEDSIDTTGSSTIASIFEYKRKCLRDSASPISNGHSRMSDSPNSDLQEDSRITCENCGERIETGHFVDHVRECLLQSRYESPFTRLKIKKEIDDVTNDAKSNDDVSDKFLTSDEDERTERKPLKLQLKLEKIEKDEKDRDIKSENGDESEKSLSIDVTSERGKDETKVDSIKTESKLDDDDDDESQNLETHDIDGRKFESKVIAKAEVSALKHLDIIDPDTAEEQNVDGNSALQAMESFIQRSFSSKFNYRRNSGRFFTQDHSHKDHVTHFKEKTQQKRSPVSMLEKYQKYFGDIYKQDVESICTNNAKSRDSGSPIKDELEKLEKMCEKVKRSNTPEKSRERPDPDATERPESGRSDVSGEHLSSKYLSVDDDKESSVENEKSSSSALDSLSSFVYGQPLTSEHPLDSLQKLLTKSSIPAMSPSHSAVVKPILRPVTPDVPFPLNLSLKREPDDDENSLEKENFSDQDSNHSGSESDANSEYRCAACSRHFASKGSYRYHLSRCHLSSVKKYGIKEAFNMSPYIYLPLDHTAKFSKYYEMAQELANKGK</sequence>
<proteinExistence type="inferred from homology"/>
<feature type="domain" description="C2H2-type" evidence="14">
    <location>
        <begin position="450"/>
        <end position="474"/>
    </location>
</feature>
<feature type="compositionally biased region" description="Basic and acidic residues" evidence="13">
    <location>
        <begin position="1001"/>
        <end position="1017"/>
    </location>
</feature>
<feature type="region of interest" description="Disordered" evidence="13">
    <location>
        <begin position="233"/>
        <end position="388"/>
    </location>
</feature>
<accession>A0AA89BWX8</accession>
<feature type="compositionally biased region" description="Basic and acidic residues" evidence="13">
    <location>
        <begin position="373"/>
        <end position="387"/>
    </location>
</feature>
<organism evidence="15 16">
    <name type="scientific">Pinctada imbricata</name>
    <name type="common">Atlantic pearl-oyster</name>
    <name type="synonym">Pinctada martensii</name>
    <dbReference type="NCBI Taxonomy" id="66713"/>
    <lineage>
        <taxon>Eukaryota</taxon>
        <taxon>Metazoa</taxon>
        <taxon>Spiralia</taxon>
        <taxon>Lophotrochozoa</taxon>
        <taxon>Mollusca</taxon>
        <taxon>Bivalvia</taxon>
        <taxon>Autobranchia</taxon>
        <taxon>Pteriomorphia</taxon>
        <taxon>Pterioida</taxon>
        <taxon>Pterioidea</taxon>
        <taxon>Pteriidae</taxon>
        <taxon>Pinctada</taxon>
    </lineage>
</organism>
<feature type="region of interest" description="Disordered" evidence="13">
    <location>
        <begin position="687"/>
        <end position="744"/>
    </location>
</feature>
<feature type="compositionally biased region" description="Basic and acidic residues" evidence="13">
    <location>
        <begin position="342"/>
        <end position="357"/>
    </location>
</feature>
<dbReference type="SMART" id="SM00355">
    <property type="entry name" value="ZnF_C2H2"/>
    <property type="match status" value="4"/>
</dbReference>
<feature type="compositionally biased region" description="Polar residues" evidence="13">
    <location>
        <begin position="1019"/>
        <end position="1032"/>
    </location>
</feature>
<reference evidence="15" key="1">
    <citation type="submission" date="2019-08" db="EMBL/GenBank/DDBJ databases">
        <title>The improved chromosome-level genome for the pearl oyster Pinctada fucata martensii using PacBio sequencing and Hi-C.</title>
        <authorList>
            <person name="Zheng Z."/>
        </authorList>
    </citation>
    <scope>NUCLEOTIDE SEQUENCE</scope>
    <source>
        <strain evidence="15">ZZ-2019</strain>
        <tissue evidence="15">Adductor muscle</tissue>
    </source>
</reference>
<evidence type="ECO:0000256" key="12">
    <source>
        <dbReference type="PROSITE-ProRule" id="PRU00042"/>
    </source>
</evidence>
<evidence type="ECO:0000256" key="2">
    <source>
        <dbReference type="ARBA" id="ARBA00022473"/>
    </source>
</evidence>
<evidence type="ECO:0000256" key="3">
    <source>
        <dbReference type="ARBA" id="ARBA00022491"/>
    </source>
</evidence>
<evidence type="ECO:0000259" key="14">
    <source>
        <dbReference type="PROSITE" id="PS50157"/>
    </source>
</evidence>
<feature type="domain" description="C2H2-type" evidence="14">
    <location>
        <begin position="1035"/>
        <end position="1063"/>
    </location>
</feature>
<dbReference type="GO" id="GO:0008270">
    <property type="term" value="F:zinc ion binding"/>
    <property type="evidence" value="ECO:0007669"/>
    <property type="project" value="UniProtKB-KW"/>
</dbReference>
<dbReference type="PANTHER" id="PTHR12487:SF7">
    <property type="entry name" value="PROTEIN TEASHIRT-RELATED"/>
    <property type="match status" value="1"/>
</dbReference>
<keyword evidence="6 12" id="KW-0863">Zinc-finger</keyword>
<dbReference type="InterPro" id="IPR013087">
    <property type="entry name" value="Znf_C2H2_type"/>
</dbReference>
<dbReference type="Proteomes" id="UP001186944">
    <property type="component" value="Unassembled WGS sequence"/>
</dbReference>
<feature type="compositionally biased region" description="Polar residues" evidence="13">
    <location>
        <begin position="262"/>
        <end position="278"/>
    </location>
</feature>
<feature type="region of interest" description="Disordered" evidence="13">
    <location>
        <begin position="880"/>
        <end position="943"/>
    </location>
</feature>
<dbReference type="InterPro" id="IPR027008">
    <property type="entry name" value="Teashirt_fam"/>
</dbReference>